<dbReference type="InterPro" id="IPR001608">
    <property type="entry name" value="Ala_racemase_N"/>
</dbReference>
<dbReference type="SUPFAM" id="SSF51419">
    <property type="entry name" value="PLP-binding barrel"/>
    <property type="match status" value="1"/>
</dbReference>
<proteinExistence type="inferred from homology"/>
<dbReference type="Pfam" id="PF01168">
    <property type="entry name" value="Ala_racemase_N"/>
    <property type="match status" value="1"/>
</dbReference>
<gene>
    <name evidence="6" type="ORF">ENW96_08935</name>
</gene>
<dbReference type="PANTHER" id="PTHR10146">
    <property type="entry name" value="PROLINE SYNTHETASE CO-TRANSCRIBED BACTERIAL HOMOLOG PROTEIN"/>
    <property type="match status" value="1"/>
</dbReference>
<dbReference type="InterPro" id="IPR011078">
    <property type="entry name" value="PyrdxlP_homeostasis"/>
</dbReference>
<organism evidence="6">
    <name type="scientific">Desulfobacca acetoxidans</name>
    <dbReference type="NCBI Taxonomy" id="60893"/>
    <lineage>
        <taxon>Bacteria</taxon>
        <taxon>Pseudomonadati</taxon>
        <taxon>Thermodesulfobacteriota</taxon>
        <taxon>Desulfobaccia</taxon>
        <taxon>Desulfobaccales</taxon>
        <taxon>Desulfobaccaceae</taxon>
        <taxon>Desulfobacca</taxon>
    </lineage>
</organism>
<dbReference type="InterPro" id="IPR029066">
    <property type="entry name" value="PLP-binding_barrel"/>
</dbReference>
<feature type="modified residue" description="N6-(pyridoxal phosphate)lysine" evidence="2 3">
    <location>
        <position position="36"/>
    </location>
</feature>
<keyword evidence="1 2" id="KW-0663">Pyridoxal phosphate</keyword>
<protein>
    <recommendedName>
        <fullName evidence="2">Pyridoxal phosphate homeostasis protein</fullName>
        <shortName evidence="2">PLP homeostasis protein</shortName>
    </recommendedName>
</protein>
<dbReference type="GO" id="GO:0030170">
    <property type="term" value="F:pyridoxal phosphate binding"/>
    <property type="evidence" value="ECO:0007669"/>
    <property type="project" value="UniProtKB-UniRule"/>
</dbReference>
<comment type="cofactor">
    <cofactor evidence="3">
        <name>pyridoxal 5'-phosphate</name>
        <dbReference type="ChEBI" id="CHEBI:597326"/>
    </cofactor>
</comment>
<dbReference type="NCBIfam" id="TIGR00044">
    <property type="entry name" value="YggS family pyridoxal phosphate-dependent enzyme"/>
    <property type="match status" value="1"/>
</dbReference>
<dbReference type="PIRSF" id="PIRSF004848">
    <property type="entry name" value="YBL036c_PLPDEIII"/>
    <property type="match status" value="1"/>
</dbReference>
<dbReference type="PANTHER" id="PTHR10146:SF14">
    <property type="entry name" value="PYRIDOXAL PHOSPHATE HOMEOSTASIS PROTEIN"/>
    <property type="match status" value="1"/>
</dbReference>
<comment type="caution">
    <text evidence="6">The sequence shown here is derived from an EMBL/GenBank/DDBJ whole genome shotgun (WGS) entry which is preliminary data.</text>
</comment>
<evidence type="ECO:0000256" key="3">
    <source>
        <dbReference type="PIRSR" id="PIRSR004848-1"/>
    </source>
</evidence>
<evidence type="ECO:0000256" key="1">
    <source>
        <dbReference type="ARBA" id="ARBA00022898"/>
    </source>
</evidence>
<dbReference type="EMBL" id="DTMF01000214">
    <property type="protein sequence ID" value="HGF34493.1"/>
    <property type="molecule type" value="Genomic_DNA"/>
</dbReference>
<comment type="similarity">
    <text evidence="2 4">Belongs to the pyridoxal phosphate-binding protein YggS/PROSC family.</text>
</comment>
<name>A0A7C3ZB09_9BACT</name>
<sequence length="230" mass="25388">MDQISRNLEEIRRRISQAARAAGRDPAEIRLVAVTKTVDLERLKQAVAAGQTLFGENYLQEARDKIAALGPGLTWHFIGRLQSNKAKAAVELFELIHSVDRLSLVQALEQAAARRGKVQDILVQVNLAGEDSKGGIAPKEAPALLTEISRRPHLRVLGLMTMPPWSPDPEEVRPYFRALRELRDQLRRLHLVEGELPELSMGMTGDFEAAVAEGATLVRIGTAIFGPRHG</sequence>
<evidence type="ECO:0000256" key="2">
    <source>
        <dbReference type="HAMAP-Rule" id="MF_02087"/>
    </source>
</evidence>
<accession>A0A7C3ZB09</accession>
<reference evidence="6" key="1">
    <citation type="journal article" date="2020" name="mSystems">
        <title>Genome- and Community-Level Interaction Insights into Carbon Utilization and Element Cycling Functions of Hydrothermarchaeota in Hydrothermal Sediment.</title>
        <authorList>
            <person name="Zhou Z."/>
            <person name="Liu Y."/>
            <person name="Xu W."/>
            <person name="Pan J."/>
            <person name="Luo Z.H."/>
            <person name="Li M."/>
        </authorList>
    </citation>
    <scope>NUCLEOTIDE SEQUENCE [LARGE SCALE GENOMIC DNA]</scope>
    <source>
        <strain evidence="6">SpSt-897</strain>
    </source>
</reference>
<evidence type="ECO:0000256" key="4">
    <source>
        <dbReference type="RuleBase" id="RU004514"/>
    </source>
</evidence>
<comment type="function">
    <text evidence="2">Pyridoxal 5'-phosphate (PLP)-binding protein, which is involved in PLP homeostasis.</text>
</comment>
<dbReference type="HAMAP" id="MF_02087">
    <property type="entry name" value="PLP_homeostasis"/>
    <property type="match status" value="1"/>
</dbReference>
<feature type="domain" description="Alanine racemase N-terminal" evidence="5">
    <location>
        <begin position="7"/>
        <end position="227"/>
    </location>
</feature>
<dbReference type="FunFam" id="3.20.20.10:FF:000018">
    <property type="entry name" value="Pyridoxal phosphate homeostasis protein"/>
    <property type="match status" value="1"/>
</dbReference>
<dbReference type="CDD" id="cd00635">
    <property type="entry name" value="PLPDE_III_YBL036c_like"/>
    <property type="match status" value="1"/>
</dbReference>
<evidence type="ECO:0000259" key="5">
    <source>
        <dbReference type="Pfam" id="PF01168"/>
    </source>
</evidence>
<evidence type="ECO:0000313" key="6">
    <source>
        <dbReference type="EMBL" id="HGF34493.1"/>
    </source>
</evidence>
<dbReference type="Gene3D" id="3.20.20.10">
    <property type="entry name" value="Alanine racemase"/>
    <property type="match status" value="1"/>
</dbReference>
<dbReference type="AlphaFoldDB" id="A0A7C3ZB09"/>